<gene>
    <name evidence="10" type="ORF">JEQ12_015660</name>
</gene>
<dbReference type="SMART" id="SM00407">
    <property type="entry name" value="IGc1"/>
    <property type="match status" value="2"/>
</dbReference>
<evidence type="ECO:0000256" key="5">
    <source>
        <dbReference type="ARBA" id="ARBA00023170"/>
    </source>
</evidence>
<feature type="domain" description="Ig-like" evidence="9">
    <location>
        <begin position="415"/>
        <end position="505"/>
    </location>
</feature>
<dbReference type="InterPro" id="IPR007110">
    <property type="entry name" value="Ig-like_dom"/>
</dbReference>
<dbReference type="InterPro" id="IPR013106">
    <property type="entry name" value="Ig_V-set"/>
</dbReference>
<dbReference type="InterPro" id="IPR003597">
    <property type="entry name" value="Ig_C1-set"/>
</dbReference>
<dbReference type="Pfam" id="PF07654">
    <property type="entry name" value="C1-set"/>
    <property type="match status" value="2"/>
</dbReference>
<dbReference type="EMBL" id="JAEMGP010000004">
    <property type="protein sequence ID" value="KAG5210466.1"/>
    <property type="molecule type" value="Genomic_DNA"/>
</dbReference>
<feature type="signal peptide" evidence="8">
    <location>
        <begin position="1"/>
        <end position="19"/>
    </location>
</feature>
<dbReference type="AlphaFoldDB" id="A0A836AHS6"/>
<dbReference type="GO" id="GO:0046540">
    <property type="term" value="C:U4/U6 x U5 tri-snRNP complex"/>
    <property type="evidence" value="ECO:0007669"/>
    <property type="project" value="InterPro"/>
</dbReference>
<dbReference type="SMART" id="SM00651">
    <property type="entry name" value="Sm"/>
    <property type="match status" value="1"/>
</dbReference>
<accession>A0A836AHS6</accession>
<evidence type="ECO:0000256" key="2">
    <source>
        <dbReference type="ARBA" id="ARBA00022692"/>
    </source>
</evidence>
<dbReference type="CDD" id="cd01727">
    <property type="entry name" value="LSm8"/>
    <property type="match status" value="1"/>
</dbReference>
<organism evidence="10 11">
    <name type="scientific">Ovis aries</name>
    <name type="common">Sheep</name>
    <dbReference type="NCBI Taxonomy" id="9940"/>
    <lineage>
        <taxon>Eukaryota</taxon>
        <taxon>Metazoa</taxon>
        <taxon>Chordata</taxon>
        <taxon>Craniata</taxon>
        <taxon>Vertebrata</taxon>
        <taxon>Euteleostomi</taxon>
        <taxon>Mammalia</taxon>
        <taxon>Eutheria</taxon>
        <taxon>Laurasiatheria</taxon>
        <taxon>Artiodactyla</taxon>
        <taxon>Ruminantia</taxon>
        <taxon>Pecora</taxon>
        <taxon>Bovidae</taxon>
        <taxon>Caprinae</taxon>
        <taxon>Ovis</taxon>
    </lineage>
</organism>
<dbReference type="FunFam" id="2.60.40.10:FF:001704">
    <property type="entry name" value="Uncharacterized protein"/>
    <property type="match status" value="1"/>
</dbReference>
<dbReference type="PANTHER" id="PTHR19256:SF65">
    <property type="entry name" value="T CELL RECEPTOR GAMMA CONSTANT 1-RELATED"/>
    <property type="match status" value="1"/>
</dbReference>
<dbReference type="GO" id="GO:0016020">
    <property type="term" value="C:membrane"/>
    <property type="evidence" value="ECO:0007669"/>
    <property type="project" value="UniProtKB-SubCell"/>
</dbReference>
<dbReference type="PROSITE" id="PS50088">
    <property type="entry name" value="ANK_REPEAT"/>
    <property type="match status" value="1"/>
</dbReference>
<dbReference type="Proteomes" id="UP000664991">
    <property type="component" value="Unassembled WGS sequence"/>
</dbReference>
<evidence type="ECO:0000256" key="8">
    <source>
        <dbReference type="SAM" id="SignalP"/>
    </source>
</evidence>
<comment type="subcellular location">
    <subcellularLocation>
        <location evidence="1">Membrane</location>
    </subcellularLocation>
</comment>
<dbReference type="Gene3D" id="2.30.30.100">
    <property type="match status" value="1"/>
</dbReference>
<dbReference type="InterPro" id="IPR034103">
    <property type="entry name" value="Lsm8"/>
</dbReference>
<evidence type="ECO:0000256" key="7">
    <source>
        <dbReference type="PROSITE-ProRule" id="PRU00023"/>
    </source>
</evidence>
<dbReference type="PROSITE" id="PS50297">
    <property type="entry name" value="ANK_REP_REGION"/>
    <property type="match status" value="1"/>
</dbReference>
<comment type="caution">
    <text evidence="10">The sequence shown here is derived from an EMBL/GenBank/DDBJ whole genome shotgun (WGS) entry which is preliminary data.</text>
</comment>
<keyword evidence="3" id="KW-1133">Transmembrane helix</keyword>
<reference evidence="10 11" key="1">
    <citation type="submission" date="2020-12" db="EMBL/GenBank/DDBJ databases">
        <title>De novo assembly of Tibetan sheep genome.</title>
        <authorList>
            <person name="Li X."/>
        </authorList>
    </citation>
    <scope>NUCLEOTIDE SEQUENCE [LARGE SCALE GENOMIC DNA]</scope>
    <source>
        <tissue evidence="10">Heart</tissue>
    </source>
</reference>
<protein>
    <recommendedName>
        <fullName evidence="9">Ig-like domain-containing protein</fullName>
    </recommendedName>
</protein>
<dbReference type="Pfam" id="PF01423">
    <property type="entry name" value="LSM"/>
    <property type="match status" value="1"/>
</dbReference>
<dbReference type="SUPFAM" id="SSF50182">
    <property type="entry name" value="Sm-like ribonucleoproteins"/>
    <property type="match status" value="1"/>
</dbReference>
<dbReference type="InterPro" id="IPR010920">
    <property type="entry name" value="LSM_dom_sf"/>
</dbReference>
<dbReference type="SUPFAM" id="SSF48403">
    <property type="entry name" value="Ankyrin repeat"/>
    <property type="match status" value="1"/>
</dbReference>
<evidence type="ECO:0000256" key="4">
    <source>
        <dbReference type="ARBA" id="ARBA00023136"/>
    </source>
</evidence>
<dbReference type="Pfam" id="PF07686">
    <property type="entry name" value="V-set"/>
    <property type="match status" value="2"/>
</dbReference>
<keyword evidence="4" id="KW-0472">Membrane</keyword>
<dbReference type="FunFam" id="2.60.40.10:FF:001083">
    <property type="entry name" value="T cell receptor gamma constant 2"/>
    <property type="match status" value="2"/>
</dbReference>
<keyword evidence="6" id="KW-0393">Immunoglobulin domain</keyword>
<dbReference type="SUPFAM" id="SSF48726">
    <property type="entry name" value="Immunoglobulin"/>
    <property type="match status" value="4"/>
</dbReference>
<keyword evidence="5" id="KW-0675">Receptor</keyword>
<name>A0A836AHS6_SHEEP</name>
<dbReference type="Gene3D" id="1.25.40.20">
    <property type="entry name" value="Ankyrin repeat-containing domain"/>
    <property type="match status" value="2"/>
</dbReference>
<dbReference type="SMART" id="SM00406">
    <property type="entry name" value="IGv"/>
    <property type="match status" value="2"/>
</dbReference>
<dbReference type="Gene3D" id="2.60.40.10">
    <property type="entry name" value="Immunoglobulins"/>
    <property type="match status" value="4"/>
</dbReference>
<feature type="chain" id="PRO_5032757048" description="Ig-like domain-containing protein" evidence="8">
    <location>
        <begin position="20"/>
        <end position="806"/>
    </location>
</feature>
<keyword evidence="2" id="KW-0812">Transmembrane</keyword>
<dbReference type="GO" id="GO:0005688">
    <property type="term" value="C:U6 snRNP"/>
    <property type="evidence" value="ECO:0007669"/>
    <property type="project" value="InterPro"/>
</dbReference>
<evidence type="ECO:0000256" key="6">
    <source>
        <dbReference type="ARBA" id="ARBA00023319"/>
    </source>
</evidence>
<dbReference type="SMART" id="SM00248">
    <property type="entry name" value="ANK"/>
    <property type="match status" value="2"/>
</dbReference>
<dbReference type="InterPro" id="IPR003599">
    <property type="entry name" value="Ig_sub"/>
</dbReference>
<dbReference type="InterPro" id="IPR051117">
    <property type="entry name" value="TRG_var/const_region"/>
</dbReference>
<sequence length="806" mass="91073">MLWVPALLIFLAPVTQVSSNMEEDKLSVTRATGSSVVIDCDLTQNYIHWYKFQEGTVPRRLLYYDVYYSKVVLDSGISEGKYHVYKGTGKSYTFVISNLQESDSGTYYCACDSSGWKKIFGKATELIVASPDRDLDKDMSPKPTMFLPSITEIKRDNSGTYLCLLEDFFPHVIKVYWREKRGNKVLPSQEGKTIKTLDTYMKFSWLTVSGNSMDKEHMCIVKHEKNKRGTNQEILFPAVNEVVSSVVTTTKPPNDGLKDKSEKQVPVANSTKACLKDENITQVSSNAKGAQMSVTAKTWETTSFTCDFTQDVKYIHLYKQQEGMAPRRLFYYDVYYSKIEFESGIDKAKYSVYKGAAGRSYRFAILNLEHSDSGMYYCAVWDKHVGSDFLYTALEILLVAAKCSSDRNLATDLSPKPIIFLPSIAEINHSKTGTYLCLLEKFFPDIIKVYWKEKDGNRALPSQQGNTMNTTDTYMKLSWLTVTENSMDKEHICVVQHERNIRGINQEILFPSINEVVSSIVPTTESPSDCLNQESKVTGTGSKKACLKDESEVTADNNSTKVCLEDESNLHKSNNRQQGTLKGFDQTINLILDESHERVFSSSQGVEQVVLGLYIVRGDNVTPLHLACANGHSNTVSLLTEKQCKVNVWDCENRSPLTKNGADVNASDKNQRTALMIAFSDEPTRLVSLLLQQEVDLSCQDIYGFTAEEYASFNGFTMRKLFLVVECESRPIGANDAPESKRQENVVKYGKWRSDAVEVENRKINVYMKNIYPPSSLSSKQGTNHVRFVHIGFYKHKVNDNFGLRE</sequence>
<dbReference type="InterPro" id="IPR001163">
    <property type="entry name" value="Sm_dom_euk/arc"/>
</dbReference>
<feature type="repeat" description="ANK" evidence="7">
    <location>
        <begin position="619"/>
        <end position="651"/>
    </location>
</feature>
<evidence type="ECO:0000256" key="1">
    <source>
        <dbReference type="ARBA" id="ARBA00004370"/>
    </source>
</evidence>
<dbReference type="GO" id="GO:0000398">
    <property type="term" value="P:mRNA splicing, via spliceosome"/>
    <property type="evidence" value="ECO:0007669"/>
    <property type="project" value="InterPro"/>
</dbReference>
<dbReference type="InterPro" id="IPR036179">
    <property type="entry name" value="Ig-like_dom_sf"/>
</dbReference>
<evidence type="ECO:0000313" key="10">
    <source>
        <dbReference type="EMBL" id="KAG5210466.1"/>
    </source>
</evidence>
<dbReference type="SMART" id="SM00409">
    <property type="entry name" value="IG"/>
    <property type="match status" value="2"/>
</dbReference>
<dbReference type="InterPro" id="IPR013783">
    <property type="entry name" value="Ig-like_fold"/>
</dbReference>
<keyword evidence="7" id="KW-0040">ANK repeat</keyword>
<dbReference type="PROSITE" id="PS50835">
    <property type="entry name" value="IG_LIKE"/>
    <property type="match status" value="2"/>
</dbReference>
<evidence type="ECO:0000259" key="9">
    <source>
        <dbReference type="PROSITE" id="PS50835"/>
    </source>
</evidence>
<evidence type="ECO:0000313" key="11">
    <source>
        <dbReference type="Proteomes" id="UP000664991"/>
    </source>
</evidence>
<dbReference type="PANTHER" id="PTHR19256">
    <property type="entry name" value="T-CELL RECEPTOR GAMMA CHAIN"/>
    <property type="match status" value="1"/>
</dbReference>
<proteinExistence type="predicted"/>
<feature type="domain" description="Ig-like" evidence="9">
    <location>
        <begin position="141"/>
        <end position="235"/>
    </location>
</feature>
<dbReference type="InterPro" id="IPR036770">
    <property type="entry name" value="Ankyrin_rpt-contain_sf"/>
</dbReference>
<keyword evidence="8" id="KW-0732">Signal</keyword>
<evidence type="ECO:0000256" key="3">
    <source>
        <dbReference type="ARBA" id="ARBA00022989"/>
    </source>
</evidence>
<dbReference type="InterPro" id="IPR002110">
    <property type="entry name" value="Ankyrin_rpt"/>
</dbReference>